<reference evidence="1" key="1">
    <citation type="submission" date="2023-07" db="EMBL/GenBank/DDBJ databases">
        <authorList>
            <consortium name="AG Swart"/>
            <person name="Singh M."/>
            <person name="Singh A."/>
            <person name="Seah K."/>
            <person name="Emmerich C."/>
        </authorList>
    </citation>
    <scope>NUCLEOTIDE SEQUENCE</scope>
    <source>
        <strain evidence="1">DP1</strain>
    </source>
</reference>
<organism evidence="1 2">
    <name type="scientific">Euplotes crassus</name>
    <dbReference type="NCBI Taxonomy" id="5936"/>
    <lineage>
        <taxon>Eukaryota</taxon>
        <taxon>Sar</taxon>
        <taxon>Alveolata</taxon>
        <taxon>Ciliophora</taxon>
        <taxon>Intramacronucleata</taxon>
        <taxon>Spirotrichea</taxon>
        <taxon>Hypotrichia</taxon>
        <taxon>Euplotida</taxon>
        <taxon>Euplotidae</taxon>
        <taxon>Moneuplotes</taxon>
    </lineage>
</organism>
<evidence type="ECO:0000313" key="1">
    <source>
        <dbReference type="EMBL" id="CAI2369205.1"/>
    </source>
</evidence>
<gene>
    <name evidence="1" type="ORF">ECRASSUSDP1_LOCUS10503</name>
</gene>
<proteinExistence type="predicted"/>
<protein>
    <submittedName>
        <fullName evidence="1">Uncharacterized protein</fullName>
    </submittedName>
</protein>
<dbReference type="EMBL" id="CAMPGE010010354">
    <property type="protein sequence ID" value="CAI2369205.1"/>
    <property type="molecule type" value="Genomic_DNA"/>
</dbReference>
<name>A0AAD1XCF6_EUPCR</name>
<dbReference type="AlphaFoldDB" id="A0AAD1XCF6"/>
<dbReference type="Proteomes" id="UP001295684">
    <property type="component" value="Unassembled WGS sequence"/>
</dbReference>
<evidence type="ECO:0000313" key="2">
    <source>
        <dbReference type="Proteomes" id="UP001295684"/>
    </source>
</evidence>
<accession>A0AAD1XCF6</accession>
<keyword evidence="2" id="KW-1185">Reference proteome</keyword>
<sequence length="213" mass="24542">MGEYKSISPMLSVDPNIIPHGHIPTSRDMNLALTKFKYHQQFLATIQCNKGNIKKDNLVRIRNTPLKNKIKRARIYSMSQVQDSVSSVEPETEATVMKSDDSYLCDSSDKLPSIHYEQERSSIGFDSVPVTAVYFSKKSKNTPKSQLDTYSEAATKTVDYQEVAPSKLCEVKLRNFRFKNISHHNITSCEYLHLKKEYLPSKLKKLRRNREYS</sequence>
<comment type="caution">
    <text evidence="1">The sequence shown here is derived from an EMBL/GenBank/DDBJ whole genome shotgun (WGS) entry which is preliminary data.</text>
</comment>